<protein>
    <submittedName>
        <fullName evidence="2">Uncharacterized protein</fullName>
    </submittedName>
</protein>
<dbReference type="AlphaFoldDB" id="A0AB34GMW9"/>
<feature type="region of interest" description="Disordered" evidence="1">
    <location>
        <begin position="8"/>
        <end position="60"/>
    </location>
</feature>
<evidence type="ECO:0000313" key="2">
    <source>
        <dbReference type="EMBL" id="KAJ8780025.1"/>
    </source>
</evidence>
<organism evidence="2 3">
    <name type="scientific">Eschrichtius robustus</name>
    <name type="common">California gray whale</name>
    <name type="synonym">Eschrichtius gibbosus</name>
    <dbReference type="NCBI Taxonomy" id="9764"/>
    <lineage>
        <taxon>Eukaryota</taxon>
        <taxon>Metazoa</taxon>
        <taxon>Chordata</taxon>
        <taxon>Craniata</taxon>
        <taxon>Vertebrata</taxon>
        <taxon>Euteleostomi</taxon>
        <taxon>Mammalia</taxon>
        <taxon>Eutheria</taxon>
        <taxon>Laurasiatheria</taxon>
        <taxon>Artiodactyla</taxon>
        <taxon>Whippomorpha</taxon>
        <taxon>Cetacea</taxon>
        <taxon>Mysticeti</taxon>
        <taxon>Eschrichtiidae</taxon>
        <taxon>Eschrichtius</taxon>
    </lineage>
</organism>
<accession>A0AB34GMW9</accession>
<evidence type="ECO:0000256" key="1">
    <source>
        <dbReference type="SAM" id="MobiDB-lite"/>
    </source>
</evidence>
<reference evidence="2 3" key="1">
    <citation type="submission" date="2022-11" db="EMBL/GenBank/DDBJ databases">
        <title>Whole genome sequence of Eschrichtius robustus ER-17-0199.</title>
        <authorList>
            <person name="Bruniche-Olsen A."/>
            <person name="Black A.N."/>
            <person name="Fields C.J."/>
            <person name="Walden K."/>
            <person name="Dewoody J.A."/>
        </authorList>
    </citation>
    <scope>NUCLEOTIDE SEQUENCE [LARGE SCALE GENOMIC DNA]</scope>
    <source>
        <strain evidence="2">ER-17-0199</strain>
        <tissue evidence="2">Blubber</tissue>
    </source>
</reference>
<dbReference type="Proteomes" id="UP001159641">
    <property type="component" value="Unassembled WGS sequence"/>
</dbReference>
<dbReference type="EMBL" id="JAIQCJ010002178">
    <property type="protein sequence ID" value="KAJ8780025.1"/>
    <property type="molecule type" value="Genomic_DNA"/>
</dbReference>
<gene>
    <name evidence="2" type="ORF">J1605_012061</name>
</gene>
<evidence type="ECO:0000313" key="3">
    <source>
        <dbReference type="Proteomes" id="UP001159641"/>
    </source>
</evidence>
<sequence length="87" mass="9022">MNLLAKIKSDVWGAQPGSSSGRSRSAGPGAAEVAPPRPGTLAPGADGMTDAATANGDDRDPEIELFVKSNISGYLLYGFKEEKRDDA</sequence>
<keyword evidence="3" id="KW-1185">Reference proteome</keyword>
<name>A0AB34GMW9_ESCRO</name>
<comment type="caution">
    <text evidence="2">The sequence shown here is derived from an EMBL/GenBank/DDBJ whole genome shotgun (WGS) entry which is preliminary data.</text>
</comment>
<proteinExistence type="predicted"/>
<feature type="compositionally biased region" description="Low complexity" evidence="1">
    <location>
        <begin position="13"/>
        <end position="31"/>
    </location>
</feature>